<protein>
    <submittedName>
        <fullName evidence="2">Uncharacterized protein LOC113595237 isoform X1</fullName>
    </submittedName>
</protein>
<organism evidence="1 2">
    <name type="scientific">Acinonyx jubatus</name>
    <name type="common">Cheetah</name>
    <dbReference type="NCBI Taxonomy" id="32536"/>
    <lineage>
        <taxon>Eukaryota</taxon>
        <taxon>Metazoa</taxon>
        <taxon>Chordata</taxon>
        <taxon>Craniata</taxon>
        <taxon>Vertebrata</taxon>
        <taxon>Euteleostomi</taxon>
        <taxon>Mammalia</taxon>
        <taxon>Eutheria</taxon>
        <taxon>Laurasiatheria</taxon>
        <taxon>Carnivora</taxon>
        <taxon>Feliformia</taxon>
        <taxon>Felidae</taxon>
        <taxon>Felinae</taxon>
        <taxon>Acinonyx</taxon>
    </lineage>
</organism>
<reference evidence="2" key="1">
    <citation type="submission" date="2025-08" db="UniProtKB">
        <authorList>
            <consortium name="RefSeq"/>
        </authorList>
    </citation>
    <scope>IDENTIFICATION</scope>
    <source>
        <tissue evidence="2">Blood</tissue>
    </source>
</reference>
<dbReference type="KEGG" id="aju:113595237"/>
<evidence type="ECO:0000313" key="1">
    <source>
        <dbReference type="Proteomes" id="UP001652583"/>
    </source>
</evidence>
<sequence>MAVAAGMLMGPLRREKQEWATGSYLSHEMWAAFPSLDLGLPIGKEHFGLYSRATSGSRTPVWDHCICFLGNRSVFLWQGRLEKSLCRTKKRTLCSLASGKEGCNLHERGRQQYTDGSSVIAFLCLTAPGALHLGLLGSFKLSSRETRTEKNRLAEGPSCTYVEGPGGQLLPRDAAWGEFLSCMAQCGPWHILETVTICLQTLLLHRVPRYLVKHHPGCVCEGVSGAD</sequence>
<dbReference type="AlphaFoldDB" id="A0A6J1Y6H4"/>
<dbReference type="RefSeq" id="XP_026900259.1">
    <property type="nucleotide sequence ID" value="XM_027044458.2"/>
</dbReference>
<dbReference type="Proteomes" id="UP001652583">
    <property type="component" value="Chromosome E2"/>
</dbReference>
<proteinExistence type="predicted"/>
<dbReference type="GeneID" id="113595237"/>
<gene>
    <name evidence="2" type="primary">LOC113595237</name>
</gene>
<keyword evidence="1" id="KW-1185">Reference proteome</keyword>
<accession>A0A6J1Y6H4</accession>
<evidence type="ECO:0000313" key="2">
    <source>
        <dbReference type="RefSeq" id="XP_026900259.1"/>
    </source>
</evidence>
<name>A0A6J1Y6H4_ACIJB</name>